<dbReference type="InterPro" id="IPR029426">
    <property type="entry name" value="FAM86_N"/>
</dbReference>
<keyword evidence="2" id="KW-0808">Transferase</keyword>
<reference evidence="4" key="1">
    <citation type="submission" date="2022-01" db="EMBL/GenBank/DDBJ databases">
        <authorList>
            <person name="King R."/>
        </authorList>
    </citation>
    <scope>NUCLEOTIDE SEQUENCE</scope>
</reference>
<dbReference type="SUPFAM" id="SSF53335">
    <property type="entry name" value="S-adenosyl-L-methionine-dependent methyltransferases"/>
    <property type="match status" value="1"/>
</dbReference>
<keyword evidence="5" id="KW-1185">Reference proteome</keyword>
<dbReference type="AlphaFoldDB" id="A0A9P0DQC8"/>
<dbReference type="GO" id="GO:0032991">
    <property type="term" value="C:protein-containing complex"/>
    <property type="evidence" value="ECO:0007669"/>
    <property type="project" value="TreeGrafter"/>
</dbReference>
<gene>
    <name evidence="4" type="ORF">PHYEVI_LOCUS8847</name>
</gene>
<dbReference type="PANTHER" id="PTHR14614:SF130">
    <property type="entry name" value="PROTEIN-LYSINE N-METHYLTRANSFERASE EEF2KMT"/>
    <property type="match status" value="1"/>
</dbReference>
<dbReference type="Pfam" id="PF14904">
    <property type="entry name" value="FAM86"/>
    <property type="match status" value="1"/>
</dbReference>
<organism evidence="4 5">
    <name type="scientific">Phyllotreta striolata</name>
    <name type="common">Striped flea beetle</name>
    <name type="synonym">Crioceris striolata</name>
    <dbReference type="NCBI Taxonomy" id="444603"/>
    <lineage>
        <taxon>Eukaryota</taxon>
        <taxon>Metazoa</taxon>
        <taxon>Ecdysozoa</taxon>
        <taxon>Arthropoda</taxon>
        <taxon>Hexapoda</taxon>
        <taxon>Insecta</taxon>
        <taxon>Pterygota</taxon>
        <taxon>Neoptera</taxon>
        <taxon>Endopterygota</taxon>
        <taxon>Coleoptera</taxon>
        <taxon>Polyphaga</taxon>
        <taxon>Cucujiformia</taxon>
        <taxon>Chrysomeloidea</taxon>
        <taxon>Chrysomelidae</taxon>
        <taxon>Galerucinae</taxon>
        <taxon>Alticini</taxon>
        <taxon>Phyllotreta</taxon>
    </lineage>
</organism>
<dbReference type="OrthoDB" id="194386at2759"/>
<protein>
    <recommendedName>
        <fullName evidence="3">FAM86 N-terminal domain-containing protein</fullName>
    </recommendedName>
</protein>
<dbReference type="InterPro" id="IPR029063">
    <property type="entry name" value="SAM-dependent_MTases_sf"/>
</dbReference>
<evidence type="ECO:0000259" key="3">
    <source>
        <dbReference type="Pfam" id="PF14904"/>
    </source>
</evidence>
<feature type="domain" description="FAM86 N-terminal" evidence="3">
    <location>
        <begin position="6"/>
        <end position="76"/>
    </location>
</feature>
<dbReference type="GO" id="GO:0016740">
    <property type="term" value="F:transferase activity"/>
    <property type="evidence" value="ECO:0007669"/>
    <property type="project" value="UniProtKB-KW"/>
</dbReference>
<sequence length="329" mass="38316">MNEQKLEKITKQFMCAFPLSLFDWQDIFESILNENEQEELLNRTVKSKLLQKYPIQLNYQKLFLKHVINKLESSQNSLQETVIHDGVYEVYGHLVAAVDSFKNYKHYYLNDCNIITLKESNNLISQGTTGLRTWQASLALSEWIIYNKDQFNEKIVLELGSGIGLTGLVLSKTCEAKQIYLTDCHETVLENLRENTEINLVDTSSTVDNYKFLKVLCTRKNVSVFNLPWEDFDMEICKDLGNIDVVIGADIIYDKDLFQSLLNAMRRLKEFCGVKKFIFSCTERNVETLEGFLHLARQSFQHVEQETIPDQSNFIWPTDTPIRIFTFRD</sequence>
<evidence type="ECO:0000256" key="1">
    <source>
        <dbReference type="ARBA" id="ARBA00005511"/>
    </source>
</evidence>
<evidence type="ECO:0000313" key="5">
    <source>
        <dbReference type="Proteomes" id="UP001153712"/>
    </source>
</evidence>
<name>A0A9P0DQC8_PHYSR</name>
<dbReference type="InterPro" id="IPR019410">
    <property type="entry name" value="Methyltransf_16"/>
</dbReference>
<dbReference type="Gene3D" id="3.40.50.150">
    <property type="entry name" value="Vaccinia Virus protein VP39"/>
    <property type="match status" value="1"/>
</dbReference>
<evidence type="ECO:0000313" key="4">
    <source>
        <dbReference type="EMBL" id="CAH1185685.1"/>
    </source>
</evidence>
<dbReference type="Pfam" id="PF10294">
    <property type="entry name" value="Methyltransf_16"/>
    <property type="match status" value="1"/>
</dbReference>
<evidence type="ECO:0000256" key="2">
    <source>
        <dbReference type="ARBA" id="ARBA00022679"/>
    </source>
</evidence>
<comment type="similarity">
    <text evidence="1">Belongs to the class I-like SAM-binding methyltransferase superfamily. EEF2KMT family.</text>
</comment>
<accession>A0A9P0DQC8</accession>
<dbReference type="Proteomes" id="UP001153712">
    <property type="component" value="Chromosome 5"/>
</dbReference>
<dbReference type="PANTHER" id="PTHR14614">
    <property type="entry name" value="HEPATOCELLULAR CARCINOMA-ASSOCIATED ANTIGEN"/>
    <property type="match status" value="1"/>
</dbReference>
<dbReference type="EMBL" id="OU900098">
    <property type="protein sequence ID" value="CAH1185685.1"/>
    <property type="molecule type" value="Genomic_DNA"/>
</dbReference>
<proteinExistence type="inferred from homology"/>
<dbReference type="CDD" id="cd02440">
    <property type="entry name" value="AdoMet_MTases"/>
    <property type="match status" value="1"/>
</dbReference>